<evidence type="ECO:0000313" key="6">
    <source>
        <dbReference type="EMBL" id="GMI06547.1"/>
    </source>
</evidence>
<dbReference type="InterPro" id="IPR020892">
    <property type="entry name" value="Cyclophilin-type_PPIase_CS"/>
</dbReference>
<dbReference type="InterPro" id="IPR024936">
    <property type="entry name" value="Cyclophilin-type_PPIase"/>
</dbReference>
<dbReference type="PROSITE" id="PS50072">
    <property type="entry name" value="CSA_PPIASE_2"/>
    <property type="match status" value="1"/>
</dbReference>
<dbReference type="OrthoDB" id="271386at2759"/>
<dbReference type="GO" id="GO:0006457">
    <property type="term" value="P:protein folding"/>
    <property type="evidence" value="ECO:0007669"/>
    <property type="project" value="InterPro"/>
</dbReference>
<dbReference type="Gene3D" id="2.40.100.10">
    <property type="entry name" value="Cyclophilin-like"/>
    <property type="match status" value="1"/>
</dbReference>
<comment type="caution">
    <text evidence="6">The sequence shown here is derived from an EMBL/GenBank/DDBJ whole genome shotgun (WGS) entry which is preliminary data.</text>
</comment>
<gene>
    <name evidence="6" type="ORF">TrLO_g4078</name>
</gene>
<keyword evidence="2 4" id="KW-0697">Rotamase</keyword>
<proteinExistence type="inferred from homology"/>
<comment type="similarity">
    <text evidence="4">Belongs to the cyclophilin-type PPIase family.</text>
</comment>
<feature type="domain" description="PPIase cyclophilin-type" evidence="5">
    <location>
        <begin position="6"/>
        <end position="153"/>
    </location>
</feature>
<dbReference type="PANTHER" id="PTHR45625">
    <property type="entry name" value="PEPTIDYL-PROLYL CIS-TRANS ISOMERASE-RELATED"/>
    <property type="match status" value="1"/>
</dbReference>
<comment type="catalytic activity">
    <reaction evidence="1 4">
        <text>[protein]-peptidylproline (omega=180) = [protein]-peptidylproline (omega=0)</text>
        <dbReference type="Rhea" id="RHEA:16237"/>
        <dbReference type="Rhea" id="RHEA-COMP:10747"/>
        <dbReference type="Rhea" id="RHEA-COMP:10748"/>
        <dbReference type="ChEBI" id="CHEBI:83833"/>
        <dbReference type="ChEBI" id="CHEBI:83834"/>
        <dbReference type="EC" id="5.2.1.8"/>
    </reaction>
</comment>
<dbReference type="InterPro" id="IPR029000">
    <property type="entry name" value="Cyclophilin-like_dom_sf"/>
</dbReference>
<dbReference type="PIRSF" id="PIRSF001467">
    <property type="entry name" value="Peptidylpro_ismrse"/>
    <property type="match status" value="1"/>
</dbReference>
<dbReference type="Proteomes" id="UP001165122">
    <property type="component" value="Unassembled WGS sequence"/>
</dbReference>
<protein>
    <recommendedName>
        <fullName evidence="4">Peptidyl-prolyl cis-trans isomerase</fullName>
        <shortName evidence="4">PPIase</shortName>
        <ecNumber evidence="4">5.2.1.8</ecNumber>
    </recommendedName>
</protein>
<dbReference type="PANTHER" id="PTHR45625:SF2">
    <property type="entry name" value="PEPTIDYL-PROLYL CIS-TRANS ISOMERASE-LIKE 3"/>
    <property type="match status" value="1"/>
</dbReference>
<comment type="function">
    <text evidence="4">PPIases accelerate the folding of proteins. It catalyzes the cis-trans isomerization of proline imidic peptide bonds in oligopeptides.</text>
</comment>
<evidence type="ECO:0000313" key="7">
    <source>
        <dbReference type="Proteomes" id="UP001165122"/>
    </source>
</evidence>
<keyword evidence="7" id="KW-1185">Reference proteome</keyword>
<dbReference type="PROSITE" id="PS00170">
    <property type="entry name" value="CSA_PPIASE_1"/>
    <property type="match status" value="1"/>
</dbReference>
<evidence type="ECO:0000256" key="1">
    <source>
        <dbReference type="ARBA" id="ARBA00000971"/>
    </source>
</evidence>
<dbReference type="InterPro" id="IPR044666">
    <property type="entry name" value="Cyclophilin_A-like"/>
</dbReference>
<organism evidence="6 7">
    <name type="scientific">Triparma laevis f. longispina</name>
    <dbReference type="NCBI Taxonomy" id="1714387"/>
    <lineage>
        <taxon>Eukaryota</taxon>
        <taxon>Sar</taxon>
        <taxon>Stramenopiles</taxon>
        <taxon>Ochrophyta</taxon>
        <taxon>Bolidophyceae</taxon>
        <taxon>Parmales</taxon>
        <taxon>Triparmaceae</taxon>
        <taxon>Triparma</taxon>
    </lineage>
</organism>
<evidence type="ECO:0000256" key="3">
    <source>
        <dbReference type="ARBA" id="ARBA00023235"/>
    </source>
</evidence>
<dbReference type="GO" id="GO:0003755">
    <property type="term" value="F:peptidyl-prolyl cis-trans isomerase activity"/>
    <property type="evidence" value="ECO:0007669"/>
    <property type="project" value="UniProtKB-UniRule"/>
</dbReference>
<evidence type="ECO:0000256" key="4">
    <source>
        <dbReference type="RuleBase" id="RU363019"/>
    </source>
</evidence>
<dbReference type="GO" id="GO:0071013">
    <property type="term" value="C:catalytic step 2 spliceosome"/>
    <property type="evidence" value="ECO:0007669"/>
    <property type="project" value="TreeGrafter"/>
</dbReference>
<name>A0A9W7CHE5_9STRA</name>
<dbReference type="SUPFAM" id="SSF50891">
    <property type="entry name" value="Cyclophilin-like"/>
    <property type="match status" value="1"/>
</dbReference>
<keyword evidence="3 4" id="KW-0413">Isomerase</keyword>
<dbReference type="InterPro" id="IPR002130">
    <property type="entry name" value="Cyclophilin-type_PPIase_dom"/>
</dbReference>
<dbReference type="AlphaFoldDB" id="A0A9W7CHE5"/>
<accession>A0A9W7CHE5</accession>
<evidence type="ECO:0000259" key="5">
    <source>
        <dbReference type="PROSITE" id="PS50072"/>
    </source>
</evidence>
<evidence type="ECO:0000256" key="2">
    <source>
        <dbReference type="ARBA" id="ARBA00023110"/>
    </source>
</evidence>
<dbReference type="EMBL" id="BRXW01000101">
    <property type="protein sequence ID" value="GMI06547.1"/>
    <property type="molecule type" value="Genomic_DNA"/>
</dbReference>
<sequence>MSVTLHTSLGPIKLEIFCDLVPRTSFNFLSLLSSNSYSNTEFHRNIPSFMIQAGAPTGKTKGGKSIWGDYFPDEFHPSLQHNQRGILSMANKGPNTNSSQFFLTYERAPHLNNVYTIFGKVISGWDTLDAMERQPVGEKDRPVKGIFLERWEIHANPLAEEGIVYEGVTGPPTIT</sequence>
<dbReference type="Pfam" id="PF00160">
    <property type="entry name" value="Pro_isomerase"/>
    <property type="match status" value="1"/>
</dbReference>
<dbReference type="EC" id="5.2.1.8" evidence="4"/>
<dbReference type="PRINTS" id="PR00153">
    <property type="entry name" value="CSAPPISMRASE"/>
</dbReference>
<reference evidence="7" key="1">
    <citation type="journal article" date="2023" name="Commun. Biol.">
        <title>Genome analysis of Parmales, the sister group of diatoms, reveals the evolutionary specialization of diatoms from phago-mixotrophs to photoautotrophs.</title>
        <authorList>
            <person name="Ban H."/>
            <person name="Sato S."/>
            <person name="Yoshikawa S."/>
            <person name="Yamada K."/>
            <person name="Nakamura Y."/>
            <person name="Ichinomiya M."/>
            <person name="Sato N."/>
            <person name="Blanc-Mathieu R."/>
            <person name="Endo H."/>
            <person name="Kuwata A."/>
            <person name="Ogata H."/>
        </authorList>
    </citation>
    <scope>NUCLEOTIDE SEQUENCE [LARGE SCALE GENOMIC DNA]</scope>
    <source>
        <strain evidence="7">NIES 3700</strain>
    </source>
</reference>